<dbReference type="PROSITE" id="PS50109">
    <property type="entry name" value="HIS_KIN"/>
    <property type="match status" value="1"/>
</dbReference>
<dbReference type="GO" id="GO:0005886">
    <property type="term" value="C:plasma membrane"/>
    <property type="evidence" value="ECO:0000318"/>
    <property type="project" value="GO_Central"/>
</dbReference>
<dbReference type="SUPFAM" id="SSF47384">
    <property type="entry name" value="Homodimeric domain of signal transducing histidine kinase"/>
    <property type="match status" value="1"/>
</dbReference>
<dbReference type="InterPro" id="IPR050351">
    <property type="entry name" value="BphY/WalK/GraS-like"/>
</dbReference>
<evidence type="ECO:0000256" key="6">
    <source>
        <dbReference type="ARBA" id="ARBA00022741"/>
    </source>
</evidence>
<dbReference type="CDD" id="cd00082">
    <property type="entry name" value="HisKA"/>
    <property type="match status" value="1"/>
</dbReference>
<dbReference type="GO" id="GO:0009927">
    <property type="term" value="F:histidine phosphotransfer kinase activity"/>
    <property type="evidence" value="ECO:0000318"/>
    <property type="project" value="GO_Central"/>
</dbReference>
<keyword evidence="6" id="KW-0547">Nucleotide-binding</keyword>
<evidence type="ECO:0000256" key="1">
    <source>
        <dbReference type="ARBA" id="ARBA00000085"/>
    </source>
</evidence>
<feature type="transmembrane region" description="Helical" evidence="10">
    <location>
        <begin position="257"/>
        <end position="279"/>
    </location>
</feature>
<keyword evidence="9" id="KW-0902">Two-component regulatory system</keyword>
<dbReference type="InterPro" id="IPR003661">
    <property type="entry name" value="HisK_dim/P_dom"/>
</dbReference>
<dbReference type="GO" id="GO:0000155">
    <property type="term" value="F:phosphorelay sensor kinase activity"/>
    <property type="evidence" value="ECO:0000318"/>
    <property type="project" value="GO_Central"/>
</dbReference>
<reference evidence="12 13" key="1">
    <citation type="journal article" date="2003" name="Nature">
        <title>Genome sequence of Bacillus cereus and comparative analysis with Bacillus anthracis.</title>
        <authorList>
            <person name="Ivanova N."/>
            <person name="Sorokin A."/>
            <person name="Anderson I."/>
            <person name="Galleron N."/>
            <person name="Candelon B."/>
            <person name="Kapatral V."/>
            <person name="Bhattacharyya A."/>
            <person name="Reznik G."/>
            <person name="Mikhailova N."/>
            <person name="Lapidus A."/>
            <person name="Chu L."/>
            <person name="Mazur M."/>
            <person name="Goltsman E."/>
            <person name="Larsen N."/>
            <person name="D'Souza M."/>
            <person name="Walunas T."/>
            <person name="Grechkin Y."/>
            <person name="Pusch G."/>
            <person name="Haselkorn R."/>
            <person name="Fonstein M."/>
            <person name="Ehrlich S.D."/>
            <person name="Overbeek R."/>
            <person name="Kyrpides N."/>
        </authorList>
    </citation>
    <scope>NUCLEOTIDE SEQUENCE [LARGE SCALE GENOMIC DNA]</scope>
    <source>
        <strain evidence="13">ATCC 14579 / DSM 31 / CCUG 7414 / JCM 2152 / NBRC 15305 / NCIMB 9373 / NCTC 2599 / NRRL B-3711</strain>
    </source>
</reference>
<dbReference type="PANTHER" id="PTHR45453">
    <property type="entry name" value="PHOSPHATE REGULON SENSOR PROTEIN PHOR"/>
    <property type="match status" value="1"/>
</dbReference>
<evidence type="ECO:0000256" key="4">
    <source>
        <dbReference type="ARBA" id="ARBA00022553"/>
    </source>
</evidence>
<dbReference type="GeneID" id="99617332"/>
<feature type="domain" description="Histidine kinase" evidence="11">
    <location>
        <begin position="362"/>
        <end position="580"/>
    </location>
</feature>
<dbReference type="SUPFAM" id="SSF55874">
    <property type="entry name" value="ATPase domain of HSP90 chaperone/DNA topoisomerase II/histidine kinase"/>
    <property type="match status" value="1"/>
</dbReference>
<dbReference type="PRINTS" id="PR00344">
    <property type="entry name" value="BCTRLSENSOR"/>
</dbReference>
<keyword evidence="13" id="KW-1185">Reference proteome</keyword>
<dbReference type="CDD" id="cd00075">
    <property type="entry name" value="HATPase"/>
    <property type="match status" value="1"/>
</dbReference>
<dbReference type="SMR" id="Q81GR9"/>
<keyword evidence="10" id="KW-1133">Transmembrane helix</keyword>
<evidence type="ECO:0000256" key="10">
    <source>
        <dbReference type="SAM" id="Phobius"/>
    </source>
</evidence>
<dbReference type="InterPro" id="IPR036890">
    <property type="entry name" value="HATPase_C_sf"/>
</dbReference>
<evidence type="ECO:0000256" key="3">
    <source>
        <dbReference type="ARBA" id="ARBA00012438"/>
    </source>
</evidence>
<evidence type="ECO:0000259" key="11">
    <source>
        <dbReference type="PROSITE" id="PS50109"/>
    </source>
</evidence>
<dbReference type="KEGG" id="bce:BC1118"/>
<gene>
    <name evidence="12" type="ordered locus">BC_1118</name>
</gene>
<dbReference type="EMBL" id="AE016877">
    <property type="protein sequence ID" value="AAP08105.1"/>
    <property type="molecule type" value="Genomic_DNA"/>
</dbReference>
<protein>
    <recommendedName>
        <fullName evidence="3">histidine kinase</fullName>
        <ecNumber evidence="3">2.7.13.3</ecNumber>
    </recommendedName>
</protein>
<comment type="subcellular location">
    <subcellularLocation>
        <location evidence="2">Membrane</location>
    </subcellularLocation>
</comment>
<dbReference type="Proteomes" id="UP000001417">
    <property type="component" value="Chromosome"/>
</dbReference>
<dbReference type="FunFam" id="3.30.565.10:FF:000110">
    <property type="entry name" value="Sensor histidine kinase"/>
    <property type="match status" value="1"/>
</dbReference>
<keyword evidence="4" id="KW-0597">Phosphoprotein</keyword>
<dbReference type="Gene3D" id="1.10.287.130">
    <property type="match status" value="1"/>
</dbReference>
<dbReference type="Gene3D" id="3.30.565.10">
    <property type="entry name" value="Histidine kinase-like ATPase, C-terminal domain"/>
    <property type="match status" value="1"/>
</dbReference>
<keyword evidence="10" id="KW-0472">Membrane</keyword>
<evidence type="ECO:0000256" key="7">
    <source>
        <dbReference type="ARBA" id="ARBA00022777"/>
    </source>
</evidence>
<dbReference type="OrthoDB" id="368131at2"/>
<dbReference type="GO" id="GO:0005524">
    <property type="term" value="F:ATP binding"/>
    <property type="evidence" value="ECO:0007669"/>
    <property type="project" value="UniProtKB-KW"/>
</dbReference>
<evidence type="ECO:0000256" key="9">
    <source>
        <dbReference type="ARBA" id="ARBA00023012"/>
    </source>
</evidence>
<dbReference type="FunFam" id="1.10.287.130:FF:000082">
    <property type="entry name" value="Sensor histidine kinase YvrG"/>
    <property type="match status" value="1"/>
</dbReference>
<dbReference type="EC" id="2.7.13.3" evidence="3"/>
<evidence type="ECO:0000313" key="12">
    <source>
        <dbReference type="EMBL" id="AAP08105.1"/>
    </source>
</evidence>
<keyword evidence="7 12" id="KW-0418">Kinase</keyword>
<feature type="transmembrane region" description="Helical" evidence="10">
    <location>
        <begin position="12"/>
        <end position="37"/>
    </location>
</feature>
<evidence type="ECO:0000256" key="2">
    <source>
        <dbReference type="ARBA" id="ARBA00004370"/>
    </source>
</evidence>
<dbReference type="HOGENOM" id="CLU_000445_89_26_9"/>
<name>Q81GR9_BACCR</name>
<evidence type="ECO:0000256" key="5">
    <source>
        <dbReference type="ARBA" id="ARBA00022679"/>
    </source>
</evidence>
<dbReference type="InterPro" id="IPR003594">
    <property type="entry name" value="HATPase_dom"/>
</dbReference>
<organism evidence="12 13">
    <name type="scientific">Bacillus cereus (strain ATCC 14579 / DSM 31 / CCUG 7414 / JCM 2152 / NBRC 15305 / NCIMB 9373 / NCTC 2599 / NRRL B-3711)</name>
    <dbReference type="NCBI Taxonomy" id="226900"/>
    <lineage>
        <taxon>Bacteria</taxon>
        <taxon>Bacillati</taxon>
        <taxon>Bacillota</taxon>
        <taxon>Bacilli</taxon>
        <taxon>Bacillales</taxon>
        <taxon>Bacillaceae</taxon>
        <taxon>Bacillus</taxon>
        <taxon>Bacillus cereus group</taxon>
    </lineage>
</organism>
<dbReference type="Pfam" id="PF02518">
    <property type="entry name" value="HATPase_c"/>
    <property type="match status" value="1"/>
</dbReference>
<dbReference type="RefSeq" id="WP_001010447.1">
    <property type="nucleotide sequence ID" value="NC_004722.1"/>
</dbReference>
<keyword evidence="8" id="KW-0067">ATP-binding</keyword>
<dbReference type="Pfam" id="PF00512">
    <property type="entry name" value="HisKA"/>
    <property type="match status" value="1"/>
</dbReference>
<dbReference type="InterPro" id="IPR036097">
    <property type="entry name" value="HisK_dim/P_sf"/>
</dbReference>
<comment type="catalytic activity">
    <reaction evidence="1">
        <text>ATP + protein L-histidine = ADP + protein N-phospho-L-histidine.</text>
        <dbReference type="EC" id="2.7.13.3"/>
    </reaction>
</comment>
<proteinExistence type="predicted"/>
<accession>Q81GR9</accession>
<keyword evidence="5 12" id="KW-0808">Transferase</keyword>
<evidence type="ECO:0000313" key="13">
    <source>
        <dbReference type="Proteomes" id="UP000001417"/>
    </source>
</evidence>
<evidence type="ECO:0000256" key="8">
    <source>
        <dbReference type="ARBA" id="ARBA00022840"/>
    </source>
</evidence>
<dbReference type="InterPro" id="IPR005467">
    <property type="entry name" value="His_kinase_dom"/>
</dbReference>
<dbReference type="SMART" id="SM00388">
    <property type="entry name" value="HisKA"/>
    <property type="match status" value="1"/>
</dbReference>
<keyword evidence="10" id="KW-0812">Transmembrane</keyword>
<sequence>MNFNKRLIIQFIMQHVFVLVTLLIAVVAAFTYLIFLLTSTLYEPNIPDSDSFTISRYISSEDGHISLQSEVQDLIKEKNDWLQVVDENGKILYHFNTPNDVPNAYTKTSLVAYIQHHIESNYKFTYWEIELEEKKVLVIYGGMLKSNALLTAIQKDHSSLTMDSFTLTDQEKQLLSKEKAALQIFNQNGEEVFAYPAGKKKTFSAIQIALNEKEPWNHKENTSSFYDANSGNLLVVTAKNEHYYPDDEIEDVFTKKFLIGCGLILLIVFVYLVILSIWYGNKFGKPLLHAMRWLKNIAGGKYEEPISKKGKPVRFRRSGKEKWSFRLFRDVTSSLEHLSITLKKNDAMRQVLQQTREEWITGLTHDLKTPLSSIYGYALLLESNQYNWTDRDIQQFGSVMKEKSQYMTTLIDDLSLTYQLKNNSLPAQHVNVEINQFVQKVLLQFINNPTLQNQNIEFVPSSNKIQYFIEEKWFQRIIENLLVNAVKHNNETTTVIVKLSQNANSFTLSISDDGKGMDEKTKELLFERYYRGTNTEESNIGTGLGLAITKQLVHAHNGTISVDSALGKGTTIILVFPFRS</sequence>
<dbReference type="PATRIC" id="fig|226900.8.peg.1079"/>
<dbReference type="InterPro" id="IPR004358">
    <property type="entry name" value="Sig_transdc_His_kin-like_C"/>
</dbReference>
<dbReference type="SMART" id="SM00387">
    <property type="entry name" value="HATPase_c"/>
    <property type="match status" value="1"/>
</dbReference>
<dbReference type="PANTHER" id="PTHR45453:SF1">
    <property type="entry name" value="PHOSPHATE REGULON SENSOR PROTEIN PHOR"/>
    <property type="match status" value="1"/>
</dbReference>
<dbReference type="AlphaFoldDB" id="Q81GR9"/>
<dbReference type="GO" id="GO:0000160">
    <property type="term" value="P:phosphorelay signal transduction system"/>
    <property type="evidence" value="ECO:0000318"/>
    <property type="project" value="GO_Central"/>
</dbReference>